<evidence type="ECO:0000313" key="1">
    <source>
        <dbReference type="EMBL" id="CAG8736669.1"/>
    </source>
</evidence>
<gene>
    <name evidence="1" type="ORF">SPELUC_LOCUS13494</name>
</gene>
<accession>A0ACA9Q417</accession>
<organism evidence="1 2">
    <name type="scientific">Cetraspora pellucida</name>
    <dbReference type="NCBI Taxonomy" id="1433469"/>
    <lineage>
        <taxon>Eukaryota</taxon>
        <taxon>Fungi</taxon>
        <taxon>Fungi incertae sedis</taxon>
        <taxon>Mucoromycota</taxon>
        <taxon>Glomeromycotina</taxon>
        <taxon>Glomeromycetes</taxon>
        <taxon>Diversisporales</taxon>
        <taxon>Gigasporaceae</taxon>
        <taxon>Cetraspora</taxon>
    </lineage>
</organism>
<sequence length="154" mass="17845">IHEYEVDSLKKDHLEKSSMLRKVMGRQGYLIIRRMSMEYGCGEIGNLYVGYNGTKILQERGLKTPKMMKDQFDDLCIYTKWNEKKIRKLETIGFIHAGKKIKNKKRLSMLLLRLDSPTGYIGRITRSKMLTIPSATSEFGARVLPVIMLSWKAK</sequence>
<keyword evidence="2" id="KW-1185">Reference proteome</keyword>
<reference evidence="1" key="1">
    <citation type="submission" date="2021-06" db="EMBL/GenBank/DDBJ databases">
        <authorList>
            <person name="Kallberg Y."/>
            <person name="Tangrot J."/>
            <person name="Rosling A."/>
        </authorList>
    </citation>
    <scope>NUCLEOTIDE SEQUENCE</scope>
    <source>
        <strain evidence="1">28 12/20/2015</strain>
    </source>
</reference>
<comment type="caution">
    <text evidence="1">The sequence shown here is derived from an EMBL/GenBank/DDBJ whole genome shotgun (WGS) entry which is preliminary data.</text>
</comment>
<dbReference type="Proteomes" id="UP000789366">
    <property type="component" value="Unassembled WGS sequence"/>
</dbReference>
<evidence type="ECO:0000313" key="2">
    <source>
        <dbReference type="Proteomes" id="UP000789366"/>
    </source>
</evidence>
<protein>
    <submittedName>
        <fullName evidence="1">6041_t:CDS:1</fullName>
    </submittedName>
</protein>
<feature type="non-terminal residue" evidence="1">
    <location>
        <position position="1"/>
    </location>
</feature>
<name>A0ACA9Q417_9GLOM</name>
<feature type="non-terminal residue" evidence="1">
    <location>
        <position position="154"/>
    </location>
</feature>
<dbReference type="EMBL" id="CAJVPW010035923">
    <property type="protein sequence ID" value="CAG8736669.1"/>
    <property type="molecule type" value="Genomic_DNA"/>
</dbReference>
<proteinExistence type="predicted"/>